<dbReference type="OrthoDB" id="723791at2759"/>
<dbReference type="Proteomes" id="UP001153076">
    <property type="component" value="Unassembled WGS sequence"/>
</dbReference>
<name>A0A9Q1JIL5_9CARY</name>
<gene>
    <name evidence="1" type="ORF">Cgig2_013342</name>
</gene>
<reference evidence="1" key="1">
    <citation type="submission" date="2022-04" db="EMBL/GenBank/DDBJ databases">
        <title>Carnegiea gigantea Genome sequencing and assembly v2.</title>
        <authorList>
            <person name="Copetti D."/>
            <person name="Sanderson M.J."/>
            <person name="Burquez A."/>
            <person name="Wojciechowski M.F."/>
        </authorList>
    </citation>
    <scope>NUCLEOTIDE SEQUENCE</scope>
    <source>
        <strain evidence="1">SGP5-SGP5p</strain>
        <tissue evidence="1">Aerial part</tissue>
    </source>
</reference>
<accession>A0A9Q1JIL5</accession>
<protein>
    <recommendedName>
        <fullName evidence="3">Ubiquitin-like protease family profile domain-containing protein</fullName>
    </recommendedName>
</protein>
<dbReference type="SUPFAM" id="SSF54001">
    <property type="entry name" value="Cysteine proteinases"/>
    <property type="match status" value="1"/>
</dbReference>
<dbReference type="AlphaFoldDB" id="A0A9Q1JIL5"/>
<dbReference type="EMBL" id="JAKOGI010004883">
    <property type="protein sequence ID" value="KAJ8419555.1"/>
    <property type="molecule type" value="Genomic_DNA"/>
</dbReference>
<dbReference type="InterPro" id="IPR038765">
    <property type="entry name" value="Papain-like_cys_pep_sf"/>
</dbReference>
<sequence>MRKKVIPGQDRRQRRKAIGDSVPLKGEKGKCVSIRGRCILECIVSMNYSWTDYQREAVMGTILKPILKYHLFAMERNLVVALVKCWVPRSIQASRQACVILSFNVALLTGALATEEKVDFSDESCTLEIANMVMGRVHEEEQQKLRRRKLRKESKDSGVYKNFISAMVCEQSAGEEQLDLWLKLFMWLVLSGLMFPRSVYGAAWNYNGQHTNFMIKSILHPHEEELEEPIAWDFIEMDEFRYYVEEGELRHVHATLREEKDAHAATCAELESCKAHLSEVRAELVGNDGNATEEEQEGEILDAASEVIHMNTRAVGEDVSEFGVENVDNDIGTLGDEGIGEGADEDTVNGQHVLAQGLVSAVEDVMWEKPCTRDVDDGEEAIATPAPEKEMTSGGRDEVHDVKGGDVEVGYEEGGSSSCIAKHLKRTVWPRRAAPSWLPTYTNPRGRRLLWQRRHLSAVRDYLEGLVHIVPNYGAGVDAAKYFIGGFAIDCTQVFMPFHEVEGKHWLLFVADLREKCYLVYNSATSLADEHKEALVHSAVRFKSNNCKTCLCAVYSWVLEFYMLS</sequence>
<keyword evidence="2" id="KW-1185">Reference proteome</keyword>
<evidence type="ECO:0000313" key="1">
    <source>
        <dbReference type="EMBL" id="KAJ8419555.1"/>
    </source>
</evidence>
<organism evidence="1 2">
    <name type="scientific">Carnegiea gigantea</name>
    <dbReference type="NCBI Taxonomy" id="171969"/>
    <lineage>
        <taxon>Eukaryota</taxon>
        <taxon>Viridiplantae</taxon>
        <taxon>Streptophyta</taxon>
        <taxon>Embryophyta</taxon>
        <taxon>Tracheophyta</taxon>
        <taxon>Spermatophyta</taxon>
        <taxon>Magnoliopsida</taxon>
        <taxon>eudicotyledons</taxon>
        <taxon>Gunneridae</taxon>
        <taxon>Pentapetalae</taxon>
        <taxon>Caryophyllales</taxon>
        <taxon>Cactineae</taxon>
        <taxon>Cactaceae</taxon>
        <taxon>Cactoideae</taxon>
        <taxon>Echinocereeae</taxon>
        <taxon>Carnegiea</taxon>
    </lineage>
</organism>
<comment type="caution">
    <text evidence="1">The sequence shown here is derived from an EMBL/GenBank/DDBJ whole genome shotgun (WGS) entry which is preliminary data.</text>
</comment>
<evidence type="ECO:0008006" key="3">
    <source>
        <dbReference type="Google" id="ProtNLM"/>
    </source>
</evidence>
<proteinExistence type="predicted"/>
<evidence type="ECO:0000313" key="2">
    <source>
        <dbReference type="Proteomes" id="UP001153076"/>
    </source>
</evidence>
<dbReference type="Gene3D" id="3.40.395.10">
    <property type="entry name" value="Adenoviral Proteinase, Chain A"/>
    <property type="match status" value="1"/>
</dbReference>